<feature type="compositionally biased region" description="Polar residues" evidence="1">
    <location>
        <begin position="254"/>
        <end position="268"/>
    </location>
</feature>
<proteinExistence type="predicted"/>
<dbReference type="EMBL" id="JABDHM010000057">
    <property type="protein sequence ID" value="KAF5220129.1"/>
    <property type="molecule type" value="Genomic_DNA"/>
</dbReference>
<gene>
    <name evidence="2" type="ORF">ECC02_006927</name>
</gene>
<sequence>MHGRPHPTQQACGRQRARTPTPSKCCPSGAANNPRGGGKAAAPRRCIELPRLRRAAVGNIAREHSPQRGSLAGDCATSVGCDGTDAEARRARPALAHRQRCRTQSRDRSGLRERRRQRCSAGCHHCDAHTPRQCARSALVPFCHSQASPRPRPCVVAWIQAVVGGVPALLTGGGGTVIRSPLAGQKATEGADNSLRAACVLPISADRSGVFHFPGASQAAVRKGGVGHRSVRAAGSGCKMAQKCMQHTPGTGPCQANNRGWPSQAHTA</sequence>
<dbReference type="VEuPathDB" id="TriTrypDB:ECC02_006927"/>
<evidence type="ECO:0000313" key="3">
    <source>
        <dbReference type="Proteomes" id="UP000583944"/>
    </source>
</evidence>
<feature type="region of interest" description="Disordered" evidence="1">
    <location>
        <begin position="249"/>
        <end position="268"/>
    </location>
</feature>
<dbReference type="Proteomes" id="UP000583944">
    <property type="component" value="Unassembled WGS sequence"/>
</dbReference>
<protein>
    <submittedName>
        <fullName evidence="2">Uncharacterized protein</fullName>
    </submittedName>
</protein>
<comment type="caution">
    <text evidence="2">The sequence shown here is derived from an EMBL/GenBank/DDBJ whole genome shotgun (WGS) entry which is preliminary data.</text>
</comment>
<reference evidence="2 3" key="1">
    <citation type="journal article" date="2019" name="Genome Biol. Evol.">
        <title>Nanopore Sequencing Significantly Improves Genome Assembly of the Protozoan Parasite Trypanosoma cruzi.</title>
        <authorList>
            <person name="Diaz-Viraque F."/>
            <person name="Pita S."/>
            <person name="Greif G."/>
            <person name="de Souza R.C.M."/>
            <person name="Iraola G."/>
            <person name="Robello C."/>
        </authorList>
    </citation>
    <scope>NUCLEOTIDE SEQUENCE [LARGE SCALE GENOMIC DNA]</scope>
    <source>
        <strain evidence="2 3">Berenice</strain>
    </source>
</reference>
<accession>A0A7J6Y0D2</accession>
<dbReference type="AlphaFoldDB" id="A0A7J6Y0D2"/>
<feature type="region of interest" description="Disordered" evidence="1">
    <location>
        <begin position="1"/>
        <end position="42"/>
    </location>
</feature>
<feature type="compositionally biased region" description="Polar residues" evidence="1">
    <location>
        <begin position="7"/>
        <end position="22"/>
    </location>
</feature>
<evidence type="ECO:0000313" key="2">
    <source>
        <dbReference type="EMBL" id="KAF5220129.1"/>
    </source>
</evidence>
<evidence type="ECO:0000256" key="1">
    <source>
        <dbReference type="SAM" id="MobiDB-lite"/>
    </source>
</evidence>
<name>A0A7J6Y0D2_TRYCR</name>
<organism evidence="2 3">
    <name type="scientific">Trypanosoma cruzi</name>
    <dbReference type="NCBI Taxonomy" id="5693"/>
    <lineage>
        <taxon>Eukaryota</taxon>
        <taxon>Discoba</taxon>
        <taxon>Euglenozoa</taxon>
        <taxon>Kinetoplastea</taxon>
        <taxon>Metakinetoplastina</taxon>
        <taxon>Trypanosomatida</taxon>
        <taxon>Trypanosomatidae</taxon>
        <taxon>Trypanosoma</taxon>
        <taxon>Schizotrypanum</taxon>
    </lineage>
</organism>